<keyword evidence="2" id="KW-0012">Acyltransferase</keyword>
<dbReference type="GO" id="GO:0016603">
    <property type="term" value="F:glutaminyl-peptide cyclotransferase activity"/>
    <property type="evidence" value="ECO:0007669"/>
    <property type="project" value="TreeGrafter"/>
</dbReference>
<dbReference type="GO" id="GO:0008270">
    <property type="term" value="F:zinc ion binding"/>
    <property type="evidence" value="ECO:0007669"/>
    <property type="project" value="TreeGrafter"/>
</dbReference>
<gene>
    <name evidence="4" type="ORF">ENV70_02510</name>
</gene>
<evidence type="ECO:0000256" key="1">
    <source>
        <dbReference type="ARBA" id="ARBA00022679"/>
    </source>
</evidence>
<comment type="caution">
    <text evidence="4">The sequence shown here is derived from an EMBL/GenBank/DDBJ whole genome shotgun (WGS) entry which is preliminary data.</text>
</comment>
<keyword evidence="1" id="KW-0808">Transferase</keyword>
<dbReference type="Pfam" id="PF04389">
    <property type="entry name" value="Peptidase_M28"/>
    <property type="match status" value="1"/>
</dbReference>
<evidence type="ECO:0000259" key="3">
    <source>
        <dbReference type="Pfam" id="PF04389"/>
    </source>
</evidence>
<dbReference type="PANTHER" id="PTHR12283">
    <property type="entry name" value="GLUTAMINYL-PEPTIDE CYCLOTRANSFERASE"/>
    <property type="match status" value="1"/>
</dbReference>
<dbReference type="InterPro" id="IPR040234">
    <property type="entry name" value="QC/QCL"/>
</dbReference>
<evidence type="ECO:0000313" key="4">
    <source>
        <dbReference type="EMBL" id="HHS62476.1"/>
    </source>
</evidence>
<proteinExistence type="predicted"/>
<accession>A0A7C6AER1</accession>
<dbReference type="Gene3D" id="3.40.630.10">
    <property type="entry name" value="Zn peptidases"/>
    <property type="match status" value="1"/>
</dbReference>
<name>A0A7C6AER1_UNCW3</name>
<dbReference type="SUPFAM" id="SSF53187">
    <property type="entry name" value="Zn-dependent exopeptidases"/>
    <property type="match status" value="1"/>
</dbReference>
<organism evidence="4">
    <name type="scientific">candidate division WOR-3 bacterium</name>
    <dbReference type="NCBI Taxonomy" id="2052148"/>
    <lineage>
        <taxon>Bacteria</taxon>
        <taxon>Bacteria division WOR-3</taxon>
    </lineage>
</organism>
<reference evidence="4" key="1">
    <citation type="journal article" date="2020" name="mSystems">
        <title>Genome- and Community-Level Interaction Insights into Carbon Utilization and Element Cycling Functions of Hydrothermarchaeota in Hydrothermal Sediment.</title>
        <authorList>
            <person name="Zhou Z."/>
            <person name="Liu Y."/>
            <person name="Xu W."/>
            <person name="Pan J."/>
            <person name="Luo Z.H."/>
            <person name="Li M."/>
        </authorList>
    </citation>
    <scope>NUCLEOTIDE SEQUENCE [LARGE SCALE GENOMIC DNA]</scope>
    <source>
        <strain evidence="4">SpSt-783</strain>
    </source>
</reference>
<sequence length="263" mass="30188">MGKYKFLMTGLISLFFISIMSAKEPYDYLVEFCKFGNRTIGTEGHKNAFNYIIKNLKNPEIDSFIIDGIWLYNIYQKFPGKEPLIGIGTHWDSDRNCPGANDGGSTVALLLKLADTLSKNPSDMNIHLLFFDGEDVEKAELYGSTHFAAKCLDHYSFILIIDMLGDKDIQIYKEGNSTKFFPSLVDSIWQIGMMEASGAFIPAIKYFIIDDHMPLIKYGIRAIDIIDFDYPYWDTPFDTIDKCSKENLNKIYKFLLKIVYPEY</sequence>
<dbReference type="AlphaFoldDB" id="A0A7C6AER1"/>
<evidence type="ECO:0000256" key="2">
    <source>
        <dbReference type="ARBA" id="ARBA00023315"/>
    </source>
</evidence>
<dbReference type="PANTHER" id="PTHR12283:SF6">
    <property type="entry name" value="GLUTAMINYL-PEPTIDE CYCLOTRANSFERASE-RELATED"/>
    <property type="match status" value="1"/>
</dbReference>
<dbReference type="EMBL" id="DTHJ01000056">
    <property type="protein sequence ID" value="HHS62476.1"/>
    <property type="molecule type" value="Genomic_DNA"/>
</dbReference>
<dbReference type="InterPro" id="IPR007484">
    <property type="entry name" value="Peptidase_M28"/>
</dbReference>
<feature type="domain" description="Peptidase M28" evidence="3">
    <location>
        <begin position="73"/>
        <end position="258"/>
    </location>
</feature>
<protein>
    <submittedName>
        <fullName evidence="4">M28 family peptidase</fullName>
    </submittedName>
</protein>